<dbReference type="Pfam" id="PF12706">
    <property type="entry name" value="Lactamase_B_2"/>
    <property type="match status" value="1"/>
</dbReference>
<comment type="caution">
    <text evidence="2">The sequence shown here is derived from an EMBL/GenBank/DDBJ whole genome shotgun (WGS) entry which is preliminary data.</text>
</comment>
<dbReference type="OrthoDB" id="28313at2157"/>
<gene>
    <name evidence="2" type="ORF">C489_06448</name>
</gene>
<dbReference type="Gene3D" id="3.60.15.10">
    <property type="entry name" value="Ribonuclease Z/Hydroxyacylglutathione hydrolase-like"/>
    <property type="match status" value="1"/>
</dbReference>
<name>L9Y3Q1_9EURY</name>
<dbReference type="PATRIC" id="fig|1227496.3.peg.1303"/>
<accession>L9Y3Q1</accession>
<evidence type="ECO:0000313" key="3">
    <source>
        <dbReference type="Proteomes" id="UP000011632"/>
    </source>
</evidence>
<sequence>MSQFRDIDLELPATESGDADLEHGSIFFVGTATVILEYAGFTILTDPNFLHSGDHVHLGYGITSRRRTDPAMDIDDLPPIDFVLLSHYHGDHFDRVAEAKLDKDLPIVTTHHAAAELSEKGFRETHLLETWEVCHIRKGDARLTITAMPGRHGPPVVSKGLPPVMGSMLEFRSGDVGPDEPPFVRLYVSGDTVVYDALEEIPERYPEIDLALLHLGGTRILGVLLTMDAEQGAEAVDLIDADTAIPIHYNDYEVFRSPLSNFKAAVEKAGLEDRVEYLEHGESYEFEPPSGRDRSG</sequence>
<protein>
    <recommendedName>
        <fullName evidence="1">Metallo-beta-lactamase domain-containing protein</fullName>
    </recommendedName>
</protein>
<dbReference type="InterPro" id="IPR050114">
    <property type="entry name" value="UPF0173_UPF0282_UlaG_hydrolase"/>
</dbReference>
<evidence type="ECO:0000259" key="1">
    <source>
        <dbReference type="Pfam" id="PF12706"/>
    </source>
</evidence>
<dbReference type="RefSeq" id="WP_006430345.1">
    <property type="nucleotide sequence ID" value="NZ_AOID01000021.1"/>
</dbReference>
<dbReference type="InterPro" id="IPR036866">
    <property type="entry name" value="RibonucZ/Hydroxyglut_hydro"/>
</dbReference>
<dbReference type="SUPFAM" id="SSF56281">
    <property type="entry name" value="Metallo-hydrolase/oxidoreductase"/>
    <property type="match status" value="1"/>
</dbReference>
<feature type="domain" description="Metallo-beta-lactamase" evidence="1">
    <location>
        <begin position="64"/>
        <end position="249"/>
    </location>
</feature>
<evidence type="ECO:0000313" key="2">
    <source>
        <dbReference type="EMBL" id="ELY68719.1"/>
    </source>
</evidence>
<organism evidence="2 3">
    <name type="scientific">Natrinema versiforme JCM 10478</name>
    <dbReference type="NCBI Taxonomy" id="1227496"/>
    <lineage>
        <taxon>Archaea</taxon>
        <taxon>Methanobacteriati</taxon>
        <taxon>Methanobacteriota</taxon>
        <taxon>Stenosarchaea group</taxon>
        <taxon>Halobacteria</taxon>
        <taxon>Halobacteriales</taxon>
        <taxon>Natrialbaceae</taxon>
        <taxon>Natrinema</taxon>
    </lineage>
</organism>
<dbReference type="AlphaFoldDB" id="L9Y3Q1"/>
<dbReference type="Proteomes" id="UP000011632">
    <property type="component" value="Unassembled WGS sequence"/>
</dbReference>
<dbReference type="InterPro" id="IPR001279">
    <property type="entry name" value="Metallo-B-lactamas"/>
</dbReference>
<dbReference type="EMBL" id="AOID01000021">
    <property type="protein sequence ID" value="ELY68719.1"/>
    <property type="molecule type" value="Genomic_DNA"/>
</dbReference>
<keyword evidence="3" id="KW-1185">Reference proteome</keyword>
<dbReference type="PANTHER" id="PTHR43546:SF7">
    <property type="entry name" value="METALLO-BETA-LACTAMASE DOMAIN-CONTAINING PROTEIN"/>
    <property type="match status" value="1"/>
</dbReference>
<reference evidence="2 3" key="1">
    <citation type="journal article" date="2014" name="PLoS Genet.">
        <title>Phylogenetically driven sequencing of extremely halophilic archaea reveals strategies for static and dynamic osmo-response.</title>
        <authorList>
            <person name="Becker E.A."/>
            <person name="Seitzer P.M."/>
            <person name="Tritt A."/>
            <person name="Larsen D."/>
            <person name="Krusor M."/>
            <person name="Yao A.I."/>
            <person name="Wu D."/>
            <person name="Madern D."/>
            <person name="Eisen J.A."/>
            <person name="Darling A.E."/>
            <person name="Facciotti M.T."/>
        </authorList>
    </citation>
    <scope>NUCLEOTIDE SEQUENCE [LARGE SCALE GENOMIC DNA]</scope>
    <source>
        <strain evidence="2 3">JCM 10478</strain>
    </source>
</reference>
<proteinExistence type="predicted"/>
<dbReference type="PANTHER" id="PTHR43546">
    <property type="entry name" value="UPF0173 METAL-DEPENDENT HYDROLASE MJ1163-RELATED"/>
    <property type="match status" value="1"/>
</dbReference>